<dbReference type="Pfam" id="PF08874">
    <property type="entry name" value="DUF1835"/>
    <property type="match status" value="1"/>
</dbReference>
<accession>A0ABW6BNQ3</accession>
<evidence type="ECO:0000313" key="3">
    <source>
        <dbReference type="Proteomes" id="UP001597641"/>
    </source>
</evidence>
<dbReference type="EMBL" id="JBHUOX010000001">
    <property type="protein sequence ID" value="MFD2998900.1"/>
    <property type="molecule type" value="Genomic_DNA"/>
</dbReference>
<feature type="domain" description="DUF1835" evidence="1">
    <location>
        <begin position="10"/>
        <end position="115"/>
    </location>
</feature>
<dbReference type="InterPro" id="IPR014973">
    <property type="entry name" value="DUF1835"/>
</dbReference>
<proteinExistence type="predicted"/>
<comment type="caution">
    <text evidence="2">The sequence shown here is derived from an EMBL/GenBank/DDBJ whole genome shotgun (WGS) entry which is preliminary data.</text>
</comment>
<dbReference type="RefSeq" id="WP_377479461.1">
    <property type="nucleotide sequence ID" value="NZ_JBHUOX010000001.1"/>
</dbReference>
<organism evidence="2 3">
    <name type="scientific">Pontibacter toksunensis</name>
    <dbReference type="NCBI Taxonomy" id="1332631"/>
    <lineage>
        <taxon>Bacteria</taxon>
        <taxon>Pseudomonadati</taxon>
        <taxon>Bacteroidota</taxon>
        <taxon>Cytophagia</taxon>
        <taxon>Cytophagales</taxon>
        <taxon>Hymenobacteraceae</taxon>
        <taxon>Pontibacter</taxon>
    </lineage>
</organism>
<name>A0ABW6BNQ3_9BACT</name>
<dbReference type="Proteomes" id="UP001597641">
    <property type="component" value="Unassembled WGS sequence"/>
</dbReference>
<reference evidence="3" key="1">
    <citation type="journal article" date="2019" name="Int. J. Syst. Evol. Microbiol.">
        <title>The Global Catalogue of Microorganisms (GCM) 10K type strain sequencing project: providing services to taxonomists for standard genome sequencing and annotation.</title>
        <authorList>
            <consortium name="The Broad Institute Genomics Platform"/>
            <consortium name="The Broad Institute Genome Sequencing Center for Infectious Disease"/>
            <person name="Wu L."/>
            <person name="Ma J."/>
        </authorList>
    </citation>
    <scope>NUCLEOTIDE SEQUENCE [LARGE SCALE GENOMIC DNA]</scope>
    <source>
        <strain evidence="3">KCTC 23984</strain>
    </source>
</reference>
<sequence length="307" mass="34977">MMMKQLSPLHILNGDASLPAFKAAKLPGQVLVWREILSEGPAVANIPEEAFWLRRQTYIYNTYRETAASYQQKVLDELPKLDAAGSFFEIVLWFDADLMCQINLLYLLHRLYQLQPPMVSVCIPPLHENIALLQPKAIEQLFEGRQQQNSLQLKQAHELWQLYAGPDPLELQNYLQQHQTMPPQLRNALVLHLSRFPGCRNGLSLPEEALVRLIQTGATTKEQLMQQFLQQHPGFGFGDWQLLHILGQFKPALVLDTVPYKLTPHGIQVLNGDSSYSSKEHWLGGYQIGTSNKLCYNSITQHLEISS</sequence>
<evidence type="ECO:0000313" key="2">
    <source>
        <dbReference type="EMBL" id="MFD2998900.1"/>
    </source>
</evidence>
<protein>
    <submittedName>
        <fullName evidence="2">DUF1835 domain-containing protein</fullName>
    </submittedName>
</protein>
<keyword evidence="3" id="KW-1185">Reference proteome</keyword>
<gene>
    <name evidence="2" type="ORF">ACFS7Z_00890</name>
</gene>
<evidence type="ECO:0000259" key="1">
    <source>
        <dbReference type="Pfam" id="PF08874"/>
    </source>
</evidence>